<dbReference type="GO" id="GO:0005085">
    <property type="term" value="F:guanyl-nucleotide exchange factor activity"/>
    <property type="evidence" value="ECO:0007669"/>
    <property type="project" value="InterPro"/>
</dbReference>
<reference evidence="3" key="1">
    <citation type="submission" date="2013-04" db="EMBL/GenBank/DDBJ databases">
        <title>The Genome Sequence of Fonticula alba ATCC 38817.</title>
        <authorList>
            <consortium name="The Broad Institute Genomics Platform"/>
            <person name="Russ C."/>
            <person name="Cuomo C."/>
            <person name="Burger G."/>
            <person name="Gray M.W."/>
            <person name="Holland P.W.H."/>
            <person name="King N."/>
            <person name="Lang F.B.F."/>
            <person name="Roger A.J."/>
            <person name="Ruiz-Trillo I."/>
            <person name="Brown M."/>
            <person name="Walker B."/>
            <person name="Young S."/>
            <person name="Zeng Q."/>
            <person name="Gargeya S."/>
            <person name="Fitzgerald M."/>
            <person name="Haas B."/>
            <person name="Abouelleil A."/>
            <person name="Allen A.W."/>
            <person name="Alvarado L."/>
            <person name="Arachchi H.M."/>
            <person name="Berlin A.M."/>
            <person name="Chapman S.B."/>
            <person name="Gainer-Dewar J."/>
            <person name="Goldberg J."/>
            <person name="Griggs A."/>
            <person name="Gujja S."/>
            <person name="Hansen M."/>
            <person name="Howarth C."/>
            <person name="Imamovic A."/>
            <person name="Ireland A."/>
            <person name="Larimer J."/>
            <person name="McCowan C."/>
            <person name="Murphy C."/>
            <person name="Pearson M."/>
            <person name="Poon T.W."/>
            <person name="Priest M."/>
            <person name="Roberts A."/>
            <person name="Saif S."/>
            <person name="Shea T."/>
            <person name="Sisk P."/>
            <person name="Sykes S."/>
            <person name="Wortman J."/>
            <person name="Nusbaum C."/>
            <person name="Birren B."/>
        </authorList>
    </citation>
    <scope>NUCLEOTIDE SEQUENCE [LARGE SCALE GENOMIC DNA]</scope>
    <source>
        <strain evidence="3">ATCC 38817</strain>
    </source>
</reference>
<dbReference type="Proteomes" id="UP000030693">
    <property type="component" value="Unassembled WGS sequence"/>
</dbReference>
<proteinExistence type="predicted"/>
<dbReference type="PANTHER" id="PTHR10663">
    <property type="entry name" value="GUANYL-NUCLEOTIDE EXCHANGE FACTOR"/>
    <property type="match status" value="1"/>
</dbReference>
<name>A0A058ZAR1_FONAL</name>
<dbReference type="EMBL" id="KB932203">
    <property type="protein sequence ID" value="KCV71505.1"/>
    <property type="molecule type" value="Genomic_DNA"/>
</dbReference>
<feature type="compositionally biased region" description="Gly residues" evidence="1">
    <location>
        <begin position="952"/>
        <end position="962"/>
    </location>
</feature>
<dbReference type="Gene3D" id="1.10.1000.11">
    <property type="entry name" value="Arf Nucleotide-binding Site Opener,domain 2"/>
    <property type="match status" value="1"/>
</dbReference>
<feature type="region of interest" description="Disordered" evidence="1">
    <location>
        <begin position="402"/>
        <end position="427"/>
    </location>
</feature>
<dbReference type="InterPro" id="IPR035999">
    <property type="entry name" value="Sec7_dom_sf"/>
</dbReference>
<dbReference type="eggNOG" id="KOG0928">
    <property type="taxonomic scope" value="Eukaryota"/>
</dbReference>
<feature type="compositionally biased region" description="Low complexity" evidence="1">
    <location>
        <begin position="7"/>
        <end position="22"/>
    </location>
</feature>
<feature type="compositionally biased region" description="Low complexity" evidence="1">
    <location>
        <begin position="115"/>
        <end position="131"/>
    </location>
</feature>
<feature type="domain" description="SEC7" evidence="2">
    <location>
        <begin position="193"/>
        <end position="461"/>
    </location>
</feature>
<feature type="region of interest" description="Disordered" evidence="1">
    <location>
        <begin position="582"/>
        <end position="618"/>
    </location>
</feature>
<dbReference type="SUPFAM" id="SSF48425">
    <property type="entry name" value="Sec7 domain"/>
    <property type="match status" value="1"/>
</dbReference>
<feature type="region of interest" description="Disordered" evidence="1">
    <location>
        <begin position="825"/>
        <end position="845"/>
    </location>
</feature>
<feature type="compositionally biased region" description="Gly residues" evidence="1">
    <location>
        <begin position="405"/>
        <end position="415"/>
    </location>
</feature>
<dbReference type="SMART" id="SM00222">
    <property type="entry name" value="Sec7"/>
    <property type="match status" value="1"/>
</dbReference>
<evidence type="ECO:0000313" key="3">
    <source>
        <dbReference type="EMBL" id="KCV71505.1"/>
    </source>
</evidence>
<feature type="compositionally biased region" description="Low complexity" evidence="1">
    <location>
        <begin position="492"/>
        <end position="501"/>
    </location>
</feature>
<feature type="compositionally biased region" description="Basic and acidic residues" evidence="1">
    <location>
        <begin position="937"/>
        <end position="946"/>
    </location>
</feature>
<dbReference type="InterPro" id="IPR000904">
    <property type="entry name" value="Sec7_dom"/>
</dbReference>
<feature type="compositionally biased region" description="Low complexity" evidence="1">
    <location>
        <begin position="999"/>
        <end position="1020"/>
    </location>
</feature>
<feature type="compositionally biased region" description="Low complexity" evidence="1">
    <location>
        <begin position="707"/>
        <end position="720"/>
    </location>
</feature>
<dbReference type="GeneID" id="20527174"/>
<evidence type="ECO:0000259" key="2">
    <source>
        <dbReference type="PROSITE" id="PS50190"/>
    </source>
</evidence>
<feature type="region of interest" description="Disordered" evidence="1">
    <location>
        <begin position="703"/>
        <end position="768"/>
    </location>
</feature>
<feature type="compositionally biased region" description="Polar residues" evidence="1">
    <location>
        <begin position="1029"/>
        <end position="1047"/>
    </location>
</feature>
<organism evidence="3">
    <name type="scientific">Fonticula alba</name>
    <name type="common">Slime mold</name>
    <dbReference type="NCBI Taxonomy" id="691883"/>
    <lineage>
        <taxon>Eukaryota</taxon>
        <taxon>Rotosphaerida</taxon>
        <taxon>Fonticulaceae</taxon>
        <taxon>Fonticula</taxon>
    </lineage>
</organism>
<feature type="compositionally biased region" description="Low complexity" evidence="1">
    <location>
        <begin position="74"/>
        <end position="91"/>
    </location>
</feature>
<dbReference type="Pfam" id="PF01369">
    <property type="entry name" value="Sec7"/>
    <property type="match status" value="1"/>
</dbReference>
<feature type="region of interest" description="Disordered" evidence="1">
    <location>
        <begin position="492"/>
        <end position="569"/>
    </location>
</feature>
<feature type="region of interest" description="Disordered" evidence="1">
    <location>
        <begin position="927"/>
        <end position="1047"/>
    </location>
</feature>
<gene>
    <name evidence="3" type="ORF">H696_02449</name>
</gene>
<dbReference type="RefSeq" id="XP_009494628.1">
    <property type="nucleotide sequence ID" value="XM_009496353.1"/>
</dbReference>
<feature type="region of interest" description="Disordered" evidence="1">
    <location>
        <begin position="1"/>
        <end position="91"/>
    </location>
</feature>
<dbReference type="STRING" id="691883.A0A058ZAR1"/>
<feature type="region of interest" description="Disordered" evidence="1">
    <location>
        <begin position="109"/>
        <end position="147"/>
    </location>
</feature>
<dbReference type="OrthoDB" id="430364at2759"/>
<dbReference type="GO" id="GO:0032012">
    <property type="term" value="P:regulation of ARF protein signal transduction"/>
    <property type="evidence" value="ECO:0007669"/>
    <property type="project" value="InterPro"/>
</dbReference>
<feature type="compositionally biased region" description="Low complexity" evidence="1">
    <location>
        <begin position="963"/>
        <end position="989"/>
    </location>
</feature>
<accession>A0A058ZAR1</accession>
<protein>
    <recommendedName>
        <fullName evidence="2">SEC7 domain-containing protein</fullName>
    </recommendedName>
</protein>
<evidence type="ECO:0000313" key="4">
    <source>
        <dbReference type="Proteomes" id="UP000030693"/>
    </source>
</evidence>
<feature type="compositionally biased region" description="Low complexity" evidence="1">
    <location>
        <begin position="527"/>
        <end position="569"/>
    </location>
</feature>
<dbReference type="PROSITE" id="PS50190">
    <property type="entry name" value="SEC7"/>
    <property type="match status" value="1"/>
</dbReference>
<sequence length="1363" mass="139288">MSKPSFTSATSAGSSSGGYIPASPLPPLIPLSVAAGARDLDNGSPPSSPEHYRSSSDSSHSWGEQAHDPRFDLASAPASQQQQQQQQQLEASFAASASAFLPAMSSRSISGSLGADTSSQAAETSTSQAAAAPPPLAPGDAGPLNKLPPAHLEDLIVAHSAEDPLLVEALEFHRSPSSFAPVHVEDIISQLLRRVMKDPVPTNVAPSFPASPLQGFRLLCEDEIVNLLAHPVPPEDKLHPYKDFFRQIGSTVAPPQPPGYQPSPHEAALRLIGINTIIDSLQRGGDLRFIGECIGHRHPFFIHLMNCFLQRFDFFGLGIVEALSSPEIRAPQNMLPRARACMHFLASFVLPSESQQIDRVVAAFAYRHWQTSPLCFADPDAAHILAFAIVLLHTDLHKASSQAAGSGGAGSGGQSSGSSGPPMPRMRRSEFRRNCRDVGGGARGGVGRRVLNEIYENIRLTPLRFPGSATAPGAAAAAPAAAATATAAAAAAAATTPGPGSSQPPPPAHAPAQQPHSQHDPSVLRHSSASSAAPSMPTSSSSSMVSISTMANSSPSSSPPLSGSSSCTLPLTAGMAPPVGTLAADPAIPTAGTPVQSGGPSTVPPSMAALTKSRPSSFTGRLFGGGQRTRSQTFSSDATIATAVTTPATPSAGEPPSPLDAPVSDLPAALADLQSADTPAALAAATASGGTIRRRRSLVRTIRDLTSSSSSSSSVASSSATDPADVLTTSVDLTATCDSTPSPVVSPTTDEEPTSLVMSSRPVRPRPLSMSIPPSPHVLLSEPGNCPAVTALPPSTDAYLKNVPAPSSVYQNFDDPILSQPVHVKHELDEDGQKRRRGAGGGRSWTRMVPRLVDGYLVLLDPKFVAASVGQLPAPASAGPDHIRYTVPVALEPDSERELAEQLAIMTIGLAESATSLHQLITSSYVDPAPSVSKPPHPADRARSHESLLSGGSAGAGAGVGSGSAPAAGEGKSSPAPSIGASSAGPASPNLARRLSDSATTGAAAGGAPAAVGGTIPPATGGLGGPTSRGLSTSANNLGPAGNTVQQRSSFLTSQAISSSHLSLSEADGAASTGSALPQLTGQILLEAGVPLEPPVMPAGSVNTLLSPLPIIQAFSLGEAICLVGSEASVVRSHAKRAHVVRLRAARGVEILLDVGDEAACQLWVRALNRVALHVTSLACLLGHVSTGTYASVCPSSAGASAFLLNSFSHALLSGYLSQKSMGSLSRSKPNQKLAASVKRYSRSSVLLQSHLATAPTIQMRLSAIFRRIIALAPTHSQAVVTYRLSLLSESAVLAPGGDAGMSTADGLAADEADGDAEHRRLRTYLRVGPESAGGGIHGVITHAAIEYGLHVAAGAGALVLSK</sequence>
<evidence type="ECO:0000256" key="1">
    <source>
        <dbReference type="SAM" id="MobiDB-lite"/>
    </source>
</evidence>
<dbReference type="InterPro" id="IPR023394">
    <property type="entry name" value="Sec7_C_sf"/>
</dbReference>
<keyword evidence="4" id="KW-1185">Reference proteome</keyword>
<dbReference type="InterPro" id="IPR011993">
    <property type="entry name" value="PH-like_dom_sf"/>
</dbReference>
<dbReference type="Gene3D" id="2.30.29.30">
    <property type="entry name" value="Pleckstrin-homology domain (PH domain)/Phosphotyrosine-binding domain (PTB)"/>
    <property type="match status" value="1"/>
</dbReference>
<feature type="compositionally biased region" description="Polar residues" evidence="1">
    <location>
        <begin position="727"/>
        <end position="748"/>
    </location>
</feature>